<comment type="caution">
    <text evidence="6">The sequence shown here is derived from an EMBL/GenBank/DDBJ whole genome shotgun (WGS) entry which is preliminary data.</text>
</comment>
<feature type="transmembrane region" description="Helical" evidence="5">
    <location>
        <begin position="207"/>
        <end position="226"/>
    </location>
</feature>
<evidence type="ECO:0000256" key="2">
    <source>
        <dbReference type="ARBA" id="ARBA00022692"/>
    </source>
</evidence>
<feature type="transmembrane region" description="Helical" evidence="5">
    <location>
        <begin position="165"/>
        <end position="187"/>
    </location>
</feature>
<dbReference type="Pfam" id="PF04479">
    <property type="entry name" value="RTA1"/>
    <property type="match status" value="1"/>
</dbReference>
<dbReference type="PANTHER" id="PTHR31465">
    <property type="entry name" value="PROTEIN RTA1-RELATED"/>
    <property type="match status" value="1"/>
</dbReference>
<feature type="transmembrane region" description="Helical" evidence="5">
    <location>
        <begin position="127"/>
        <end position="145"/>
    </location>
</feature>
<keyword evidence="3 5" id="KW-1133">Transmembrane helix</keyword>
<keyword evidence="4 5" id="KW-0472">Membrane</keyword>
<dbReference type="AlphaFoldDB" id="A0A8H6MRP9"/>
<evidence type="ECO:0000313" key="7">
    <source>
        <dbReference type="Proteomes" id="UP000652219"/>
    </source>
</evidence>
<keyword evidence="7" id="KW-1185">Reference proteome</keyword>
<evidence type="ECO:0000256" key="1">
    <source>
        <dbReference type="ARBA" id="ARBA00004141"/>
    </source>
</evidence>
<organism evidence="6 7">
    <name type="scientific">Colletotrichum sojae</name>
    <dbReference type="NCBI Taxonomy" id="2175907"/>
    <lineage>
        <taxon>Eukaryota</taxon>
        <taxon>Fungi</taxon>
        <taxon>Dikarya</taxon>
        <taxon>Ascomycota</taxon>
        <taxon>Pezizomycotina</taxon>
        <taxon>Sordariomycetes</taxon>
        <taxon>Hypocreomycetidae</taxon>
        <taxon>Glomerellales</taxon>
        <taxon>Glomerellaceae</taxon>
        <taxon>Colletotrichum</taxon>
        <taxon>Colletotrichum orchidearum species complex</taxon>
    </lineage>
</organism>
<dbReference type="EMBL" id="WIGN01000175">
    <property type="protein sequence ID" value="KAF6805741.1"/>
    <property type="molecule type" value="Genomic_DNA"/>
</dbReference>
<proteinExistence type="predicted"/>
<feature type="transmembrane region" description="Helical" evidence="5">
    <location>
        <begin position="82"/>
        <end position="106"/>
    </location>
</feature>
<keyword evidence="2 5" id="KW-0812">Transmembrane</keyword>
<evidence type="ECO:0000256" key="4">
    <source>
        <dbReference type="ARBA" id="ARBA00023136"/>
    </source>
</evidence>
<dbReference type="GO" id="GO:0016020">
    <property type="term" value="C:membrane"/>
    <property type="evidence" value="ECO:0007669"/>
    <property type="project" value="UniProtKB-SubCell"/>
</dbReference>
<evidence type="ECO:0000256" key="3">
    <source>
        <dbReference type="ARBA" id="ARBA00022989"/>
    </source>
</evidence>
<dbReference type="InterPro" id="IPR007568">
    <property type="entry name" value="RTA1"/>
</dbReference>
<accession>A0A8H6MRP9</accession>
<evidence type="ECO:0000313" key="6">
    <source>
        <dbReference type="EMBL" id="KAF6805741.1"/>
    </source>
</evidence>
<comment type="subcellular location">
    <subcellularLocation>
        <location evidence="1">Membrane</location>
        <topology evidence="1">Multi-pass membrane protein</topology>
    </subcellularLocation>
</comment>
<name>A0A8H6MRP9_9PEZI</name>
<reference evidence="6 7" key="1">
    <citation type="journal article" date="2020" name="Phytopathology">
        <title>Genome Sequence Resources of Colletotrichum truncatum, C. plurivorum, C. musicola, and C. sojae: Four Species Pathogenic to Soybean (Glycine max).</title>
        <authorList>
            <person name="Rogerio F."/>
            <person name="Boufleur T.R."/>
            <person name="Ciampi-Guillardi M."/>
            <person name="Sukno S.A."/>
            <person name="Thon M.R."/>
            <person name="Massola Junior N.S."/>
            <person name="Baroncelli R."/>
        </authorList>
    </citation>
    <scope>NUCLEOTIDE SEQUENCE [LARGE SCALE GENOMIC DNA]</scope>
    <source>
        <strain evidence="6 7">LFN0009</strain>
    </source>
</reference>
<dbReference type="PANTHER" id="PTHR31465:SF15">
    <property type="entry name" value="LIPID TRANSPORTER ATNI-RELATED"/>
    <property type="match status" value="1"/>
</dbReference>
<feature type="transmembrane region" description="Helical" evidence="5">
    <location>
        <begin position="246"/>
        <end position="263"/>
    </location>
</feature>
<feature type="transmembrane region" description="Helical" evidence="5">
    <location>
        <begin position="26"/>
        <end position="45"/>
    </location>
</feature>
<evidence type="ECO:0000256" key="5">
    <source>
        <dbReference type="SAM" id="Phobius"/>
    </source>
</evidence>
<gene>
    <name evidence="6" type="ORF">CSOJ01_09309</name>
</gene>
<protein>
    <submittedName>
        <fullName evidence="6">Rta1 domain protein</fullName>
    </submittedName>
</protein>
<dbReference type="Proteomes" id="UP000652219">
    <property type="component" value="Unassembled WGS sequence"/>
</dbReference>
<feature type="transmembrane region" description="Helical" evidence="5">
    <location>
        <begin position="52"/>
        <end position="70"/>
    </location>
</feature>
<sequence length="312" mass="34757">MSADDHFHTRRDAEFGAFWPFHPSPDVNFCVAIFFGLTTVMHIFQAFLYKQVFYWVVVMGCTWETVAFVLRYFGSMNGNVPAYYIVSSILFNLAPLWVNAFVYMVAARLIYLEQPEQRVWSISGKKLAKLFVALDIICFLAQGGGTSLMSQAGGSGDDSKIKLGQGIYIFGCVAQLCFMAIFAVLLLTLRRNGKRSGQGWGYTRPILLLELVIYIVLVLISIRVIFRLIEFGGGVSHDNPLTSNELYGVGFDAVPMIVALYLLNSVPPGRVLRGLRGGRSGKILGDHELLVNDTHSRSLSGTLHPAWRPNME</sequence>